<dbReference type="Gene3D" id="1.10.150.20">
    <property type="entry name" value="5' to 3' exonuclease, C-terminal subdomain"/>
    <property type="match status" value="1"/>
</dbReference>
<organism evidence="4 5">
    <name type="scientific">Naematelia encephala</name>
    <dbReference type="NCBI Taxonomy" id="71784"/>
    <lineage>
        <taxon>Eukaryota</taxon>
        <taxon>Fungi</taxon>
        <taxon>Dikarya</taxon>
        <taxon>Basidiomycota</taxon>
        <taxon>Agaricomycotina</taxon>
        <taxon>Tremellomycetes</taxon>
        <taxon>Tremellales</taxon>
        <taxon>Naemateliaceae</taxon>
        <taxon>Naematelia</taxon>
    </lineage>
</organism>
<reference evidence="4 5" key="1">
    <citation type="submission" date="2016-07" db="EMBL/GenBank/DDBJ databases">
        <title>Pervasive Adenine N6-methylation of Active Genes in Fungi.</title>
        <authorList>
            <consortium name="DOE Joint Genome Institute"/>
            <person name="Mondo S.J."/>
            <person name="Dannebaum R.O."/>
            <person name="Kuo R.C."/>
            <person name="Labutti K."/>
            <person name="Haridas S."/>
            <person name="Kuo A."/>
            <person name="Salamov A."/>
            <person name="Ahrendt S.R."/>
            <person name="Lipzen A."/>
            <person name="Sullivan W."/>
            <person name="Andreopoulos W.B."/>
            <person name="Clum A."/>
            <person name="Lindquist E."/>
            <person name="Daum C."/>
            <person name="Ramamoorthy G.K."/>
            <person name="Gryganskyi A."/>
            <person name="Culley D."/>
            <person name="Magnuson J.K."/>
            <person name="James T.Y."/>
            <person name="O'Malley M.A."/>
            <person name="Stajich J.E."/>
            <person name="Spatafora J.W."/>
            <person name="Visel A."/>
            <person name="Grigoriev I.V."/>
        </authorList>
    </citation>
    <scope>NUCLEOTIDE SEQUENCE [LARGE SCALE GENOMIC DNA]</scope>
    <source>
        <strain evidence="4 5">68-887.2</strain>
    </source>
</reference>
<dbReference type="STRING" id="71784.A0A1Y2ANI0"/>
<dbReference type="PRINTS" id="PR00853">
    <property type="entry name" value="XPGRADSUPER"/>
</dbReference>
<dbReference type="Gene3D" id="3.40.50.1010">
    <property type="entry name" value="5'-nuclease"/>
    <property type="match status" value="2"/>
</dbReference>
<dbReference type="PANTHER" id="PTHR11081:SF8">
    <property type="entry name" value="EXONUCLEASE 1"/>
    <property type="match status" value="1"/>
</dbReference>
<evidence type="ECO:0000256" key="1">
    <source>
        <dbReference type="RuleBase" id="RU910737"/>
    </source>
</evidence>
<keyword evidence="1" id="KW-0479">Metal-binding</keyword>
<comment type="similarity">
    <text evidence="1">Belongs to the XPG/RAD2 endonuclease family. EXO1 subfamily.</text>
</comment>
<comment type="cofactor">
    <cofactor evidence="1">
        <name>Mg(2+)</name>
        <dbReference type="ChEBI" id="CHEBI:18420"/>
    </cofactor>
    <text evidence="1">Binds 2 magnesium ions per subunit. They probably participate in the reaction catalyzed by the enzyme. May bind an additional third magnesium ion after substrate binding.</text>
</comment>
<evidence type="ECO:0000313" key="4">
    <source>
        <dbReference type="EMBL" id="ORY24072.1"/>
    </source>
</evidence>
<dbReference type="SMART" id="SM00484">
    <property type="entry name" value="XPGI"/>
    <property type="match status" value="1"/>
</dbReference>
<keyword evidence="1" id="KW-0540">Nuclease</keyword>
<comment type="subcellular location">
    <subcellularLocation>
        <location evidence="1">Nucleus</location>
    </subcellularLocation>
</comment>
<dbReference type="InterPro" id="IPR006084">
    <property type="entry name" value="XPG/Rad2"/>
</dbReference>
<keyword evidence="1" id="KW-0227">DNA damage</keyword>
<dbReference type="CDD" id="cd09901">
    <property type="entry name" value="H3TH_FEN1-like"/>
    <property type="match status" value="1"/>
</dbReference>
<keyword evidence="1" id="KW-0238">DNA-binding</keyword>
<dbReference type="InterPro" id="IPR036279">
    <property type="entry name" value="5-3_exonuclease_C_sf"/>
</dbReference>
<dbReference type="GO" id="GO:0006298">
    <property type="term" value="P:mismatch repair"/>
    <property type="evidence" value="ECO:0007669"/>
    <property type="project" value="TreeGrafter"/>
</dbReference>
<dbReference type="EMBL" id="MCFC01000072">
    <property type="protein sequence ID" value="ORY24072.1"/>
    <property type="molecule type" value="Genomic_DNA"/>
</dbReference>
<dbReference type="Pfam" id="PF00867">
    <property type="entry name" value="XPG_I"/>
    <property type="match status" value="1"/>
</dbReference>
<dbReference type="InterPro" id="IPR029060">
    <property type="entry name" value="PIN-like_dom_sf"/>
</dbReference>
<evidence type="ECO:0000259" key="3">
    <source>
        <dbReference type="SMART" id="SM00484"/>
    </source>
</evidence>
<evidence type="ECO:0000313" key="5">
    <source>
        <dbReference type="Proteomes" id="UP000193986"/>
    </source>
</evidence>
<keyword evidence="1" id="KW-0228">DNA excision</keyword>
<keyword evidence="1" id="KW-0234">DNA repair</keyword>
<dbReference type="GO" id="GO:0006310">
    <property type="term" value="P:DNA recombination"/>
    <property type="evidence" value="ECO:0007669"/>
    <property type="project" value="TreeGrafter"/>
</dbReference>
<dbReference type="GO" id="GO:0003677">
    <property type="term" value="F:DNA binding"/>
    <property type="evidence" value="ECO:0007669"/>
    <property type="project" value="UniProtKB-UniRule"/>
</dbReference>
<dbReference type="GO" id="GO:0046872">
    <property type="term" value="F:metal ion binding"/>
    <property type="evidence" value="ECO:0007669"/>
    <property type="project" value="UniProtKB-UniRule"/>
</dbReference>
<accession>A0A1Y2ANI0</accession>
<dbReference type="Proteomes" id="UP000193986">
    <property type="component" value="Unassembled WGS sequence"/>
</dbReference>
<keyword evidence="1" id="KW-0267">Excision nuclease</keyword>
<dbReference type="SUPFAM" id="SSF88723">
    <property type="entry name" value="PIN domain-like"/>
    <property type="match status" value="1"/>
</dbReference>
<feature type="domain" description="XPG-I" evidence="3">
    <location>
        <begin position="324"/>
        <end position="393"/>
    </location>
</feature>
<dbReference type="OrthoDB" id="31113at2759"/>
<dbReference type="InterPro" id="IPR008918">
    <property type="entry name" value="HhH2"/>
</dbReference>
<dbReference type="EC" id="3.1.-.-" evidence="1"/>
<keyword evidence="5" id="KW-1185">Reference proteome</keyword>
<dbReference type="SMART" id="SM00279">
    <property type="entry name" value="HhH2"/>
    <property type="match status" value="1"/>
</dbReference>
<keyword evidence="1" id="KW-0539">Nucleus</keyword>
<proteinExistence type="inferred from homology"/>
<feature type="region of interest" description="Disordered" evidence="2">
    <location>
        <begin position="115"/>
        <end position="148"/>
    </location>
</feature>
<gene>
    <name evidence="4" type="ORF">BCR39DRAFT_548002</name>
</gene>
<keyword evidence="1" id="KW-0269">Exonuclease</keyword>
<keyword evidence="1" id="KW-0378">Hydrolase</keyword>
<dbReference type="PANTHER" id="PTHR11081">
    <property type="entry name" value="FLAP ENDONUCLEASE FAMILY MEMBER"/>
    <property type="match status" value="1"/>
</dbReference>
<dbReference type="InParanoid" id="A0A1Y2ANI0"/>
<dbReference type="GO" id="GO:0005634">
    <property type="term" value="C:nucleus"/>
    <property type="evidence" value="ECO:0007669"/>
    <property type="project" value="UniProtKB-SubCell"/>
</dbReference>
<dbReference type="AlphaFoldDB" id="A0A1Y2ANI0"/>
<dbReference type="InterPro" id="IPR006086">
    <property type="entry name" value="XPG-I_dom"/>
</dbReference>
<protein>
    <recommendedName>
        <fullName evidence="1">Exonuclease 1</fullName>
        <ecNumber evidence="1">3.1.-.-</ecNumber>
    </recommendedName>
</protein>
<evidence type="ECO:0000256" key="2">
    <source>
        <dbReference type="SAM" id="MobiDB-lite"/>
    </source>
</evidence>
<sequence>MRFHFGGFREEDEELRRKAAVIGWFNLISEMRASGVQPITVWDQRGTRPWKAAEARRRLLRRTEFIARLRHEEARAERLAQWQAAFDDFESLSEAEKDIIRGYWQKNVIQVNMPVKPKAGKPAKSLPSDETTSEPPPTVPGPISSDAAPTRTEIKSALPALVSPEEAEQVIERVSEYLSTLSTLVADYDAYNKPFQVRHKVETPEVVEAIDHVRELEEVVEGVPTPPADETELIDSVLEEVVPIDTFNESARQTELTREEGLLVNAFFLEGQAPSPPVEAVNIGDPRDRLEGLLETTPEIRKTYERALHSPSSKDHADCRELLLAMGVPVIEAQVPYEAEGLAAALWKAGYVDLIGTEDSDVLAYEGPLLRTLSGRSPLQLIDGTELRQSTGLSPSAFLDFCILLGTDASPRIPGIGPATAFKYITKYGSIDNLLDNEPKVKAKIHNLEEYIAMVRAAREVFGKLPEIPQGVLLEQGVWDEDAVERLLDEKHGVKLVGAFQAERDELRFEDIQEDQ</sequence>
<keyword evidence="1" id="KW-0460">Magnesium</keyword>
<comment type="caution">
    <text evidence="4">The sequence shown here is derived from an EMBL/GenBank/DDBJ whole genome shotgun (WGS) entry which is preliminary data.</text>
</comment>
<dbReference type="GO" id="GO:0035312">
    <property type="term" value="F:5'-3' DNA exonuclease activity"/>
    <property type="evidence" value="ECO:0007669"/>
    <property type="project" value="UniProtKB-UniRule"/>
</dbReference>
<name>A0A1Y2ANI0_9TREE</name>
<comment type="function">
    <text evidence="1">5'-&gt;3' double-stranded DNA exonuclease which may also possess a cryptic 3'-&gt;5' double-stranded DNA exonuclease activity. Functions in DNA mismatch repair.</text>
</comment>
<dbReference type="SUPFAM" id="SSF47807">
    <property type="entry name" value="5' to 3' exonuclease, C-terminal subdomain"/>
    <property type="match status" value="1"/>
</dbReference>
<dbReference type="GO" id="GO:0017108">
    <property type="term" value="F:5'-flap endonuclease activity"/>
    <property type="evidence" value="ECO:0007669"/>
    <property type="project" value="TreeGrafter"/>
</dbReference>